<reference evidence="2 3" key="1">
    <citation type="submission" date="2019-02" db="EMBL/GenBank/DDBJ databases">
        <title>Planctomycetal bacteria perform biofilm scaping via a novel small molecule.</title>
        <authorList>
            <person name="Jeske O."/>
            <person name="Boedeker C."/>
            <person name="Wiegand S."/>
            <person name="Breitling P."/>
            <person name="Kallscheuer N."/>
            <person name="Jogler M."/>
            <person name="Rohde M."/>
            <person name="Petersen J."/>
            <person name="Medema M.H."/>
            <person name="Surup F."/>
            <person name="Jogler C."/>
        </authorList>
    </citation>
    <scope>NUCLEOTIDE SEQUENCE [LARGE SCALE GENOMIC DNA]</scope>
    <source>
        <strain evidence="2 3">Mal15</strain>
    </source>
</reference>
<dbReference type="KEGG" id="smam:Mal15_40090"/>
<dbReference type="EMBL" id="CP036264">
    <property type="protein sequence ID" value="QEF99942.1"/>
    <property type="molecule type" value="Genomic_DNA"/>
</dbReference>
<dbReference type="Proteomes" id="UP000321353">
    <property type="component" value="Chromosome"/>
</dbReference>
<evidence type="ECO:0000313" key="2">
    <source>
        <dbReference type="EMBL" id="QEF99942.1"/>
    </source>
</evidence>
<protein>
    <submittedName>
        <fullName evidence="2">Uncharacterized protein</fullName>
    </submittedName>
</protein>
<feature type="compositionally biased region" description="Polar residues" evidence="1">
    <location>
        <begin position="73"/>
        <end position="98"/>
    </location>
</feature>
<evidence type="ECO:0000313" key="3">
    <source>
        <dbReference type="Proteomes" id="UP000321353"/>
    </source>
</evidence>
<feature type="region of interest" description="Disordered" evidence="1">
    <location>
        <begin position="65"/>
        <end position="100"/>
    </location>
</feature>
<proteinExistence type="predicted"/>
<dbReference type="AlphaFoldDB" id="A0A5B9MFD0"/>
<gene>
    <name evidence="2" type="ORF">Mal15_40090</name>
</gene>
<organism evidence="2 3">
    <name type="scientific">Stieleria maiorica</name>
    <dbReference type="NCBI Taxonomy" id="2795974"/>
    <lineage>
        <taxon>Bacteria</taxon>
        <taxon>Pseudomonadati</taxon>
        <taxon>Planctomycetota</taxon>
        <taxon>Planctomycetia</taxon>
        <taxon>Pirellulales</taxon>
        <taxon>Pirellulaceae</taxon>
        <taxon>Stieleria</taxon>
    </lineage>
</organism>
<accession>A0A5B9MFD0</accession>
<name>A0A5B9MFD0_9BACT</name>
<evidence type="ECO:0000256" key="1">
    <source>
        <dbReference type="SAM" id="MobiDB-lite"/>
    </source>
</evidence>
<keyword evidence="3" id="KW-1185">Reference proteome</keyword>
<sequence length="635" mass="70207">MIVNRIHLIGLVLLSLSTLGADRPRRLPAVEKPTGAESSTETTAMVTQDFDRALLRSLAQLQHASIADPPASPSVTQGVSRSVGSTSPMPSQSRPSTSHRVDEFTVALERYHQPQAARSLSGLPTTDANLPDVPLELFDHDLVPAAPVAEHTSRTEHTRYTEHTPLAERLSAPLQVEPAPMVLHNHSMDFSPMPVDPAACYHDGGREAWVYDAKQDVPTQHPWVEWGRVWYGDGITPRGRDLFGPMNLVRPKFYVYGDVRSGIQSGRNAGGRADNWANRLNLDMDLQITDTERFHAFVGPLDKQNRFTRWELVDGDLRYRNEMNLTPATAFFEGDLGVMLGALGNQSSPFELPISAGLMPLLFQNGIWMEDAVSGIAFAIPAKHSRLLNWANFDVSFFAVFDQLNSPAFADNSDAQAFGTAWFIEAYGGYIETGYAYLNHRNDDSLSYHNATFSFTRRYLDRISNSVRVIVNAGQDRAGADRTADGGLLLVENSWITAAPLTVVPYANFFYGWDRPQSVARAGISGGILRNTGINFDTDGLNGFATLDTSAADTAGGSVGVDLIGDDLDRQLLLELTYLTTHGDRALARGDQYAIGARYQFPISNATLLRFDVMHGWREGEDDVYGTRMEYRWKF</sequence>